<dbReference type="PROSITE" id="PS50211">
    <property type="entry name" value="DENN"/>
    <property type="match status" value="1"/>
</dbReference>
<evidence type="ECO:0000259" key="3">
    <source>
        <dbReference type="PROSITE" id="PS50211"/>
    </source>
</evidence>
<feature type="region of interest" description="Disordered" evidence="2">
    <location>
        <begin position="235"/>
        <end position="269"/>
    </location>
</feature>
<proteinExistence type="inferred from homology"/>
<sequence>MDESENCILYVLVIGFHHKKGCQVEFSFPPLVPGSPNECPPGWKYLPTLALPDGSHNFDDDTVFFHLPGLKNPKQTVFGISCFRQIPVEKLKNKTSDITRGTVQKSVCVLSKIPLYGQIQVKMALITHAYFDTGDFSQVSILEDTYHHLNAVLKQCDLLQQMFVGLSARDFILQWKHKAVLLFKLLLLEKRVIFFKSPVLPLCSTILTLVSLFPDMIQSGLNQSACIRLSRPMSPMPHYSEEDSPKKSPNHIVSSQSTNKNSKLCQNGKSPDVNAVKAVEINESINNKGEYIENGLEVTETTSIMKDDSNGCSTIGEKSNSLRRDVSSDTIADSVQSNMNYLAQLNTELCGFPLSIFTKGCLCLPYLSLPYLDLLVDVNVRSYIVGATNVLFKQKRQLYDILVDIDGNRIECQDVVLRKYLHLTTEDLRFADYVVKHVSEASEMFPKGNEFSDGVCWEGGDEWIRAQFRVYLLCLLRTSMLQDGVREIDHFNASFISAWRDTHNYKMWLSEVHPGILDVHPGHPFAGQLSVADMKLRLTHTMQNTESGRKLNQAMTSTGRAVATTSKAVGGAISQAKGAFSSWWSNLLVSPETGITKAAEDVLVDVPSQIANVKEDGQGSEVLNDKCDVSKEVIGSVENNAKFPSSEKVKSESDSECLTKMHQPGQVHTV</sequence>
<organism evidence="4 5">
    <name type="scientific">Rhynchophorus ferrugineus</name>
    <name type="common">Red palm weevil</name>
    <name type="synonym">Curculio ferrugineus</name>
    <dbReference type="NCBI Taxonomy" id="354439"/>
    <lineage>
        <taxon>Eukaryota</taxon>
        <taxon>Metazoa</taxon>
        <taxon>Ecdysozoa</taxon>
        <taxon>Arthropoda</taxon>
        <taxon>Hexapoda</taxon>
        <taxon>Insecta</taxon>
        <taxon>Pterygota</taxon>
        <taxon>Neoptera</taxon>
        <taxon>Endopterygota</taxon>
        <taxon>Coleoptera</taxon>
        <taxon>Polyphaga</taxon>
        <taxon>Cucujiformia</taxon>
        <taxon>Curculionidae</taxon>
        <taxon>Dryophthorinae</taxon>
        <taxon>Rhynchophorus</taxon>
    </lineage>
</organism>
<feature type="compositionally biased region" description="Polar residues" evidence="2">
    <location>
        <begin position="251"/>
        <end position="269"/>
    </location>
</feature>
<evidence type="ECO:0000313" key="4">
    <source>
        <dbReference type="EMBL" id="KAF7277930.1"/>
    </source>
</evidence>
<feature type="domain" description="UDENN" evidence="3">
    <location>
        <begin position="9"/>
        <end position="522"/>
    </location>
</feature>
<protein>
    <recommendedName>
        <fullName evidence="3">UDENN domain-containing protein</fullName>
    </recommendedName>
</protein>
<dbReference type="Proteomes" id="UP000625711">
    <property type="component" value="Unassembled WGS sequence"/>
</dbReference>
<gene>
    <name evidence="4" type="ORF">GWI33_009047</name>
</gene>
<dbReference type="EMBL" id="JAACXV010000411">
    <property type="protein sequence ID" value="KAF7277930.1"/>
    <property type="molecule type" value="Genomic_DNA"/>
</dbReference>
<dbReference type="GO" id="GO:0005737">
    <property type="term" value="C:cytoplasm"/>
    <property type="evidence" value="ECO:0007669"/>
    <property type="project" value="TreeGrafter"/>
</dbReference>
<name>A0A834IH72_RHYFE</name>
<evidence type="ECO:0000313" key="5">
    <source>
        <dbReference type="Proteomes" id="UP000625711"/>
    </source>
</evidence>
<dbReference type="InterPro" id="IPR018307">
    <property type="entry name" value="ABL9/DENND6_dom"/>
</dbReference>
<dbReference type="AlphaFoldDB" id="A0A834IH72"/>
<comment type="caution">
    <text evidence="4">The sequence shown here is derived from an EMBL/GenBank/DDBJ whole genome shotgun (WGS) entry which is preliminary data.</text>
</comment>
<dbReference type="PANTHER" id="PTHR31017">
    <property type="entry name" value="LATE SECRETORY PATHWAY PROTEIN AVL9-RELATED"/>
    <property type="match status" value="1"/>
</dbReference>
<keyword evidence="5" id="KW-1185">Reference proteome</keyword>
<feature type="region of interest" description="Disordered" evidence="2">
    <location>
        <begin position="643"/>
        <end position="670"/>
    </location>
</feature>
<reference evidence="4" key="1">
    <citation type="submission" date="2020-08" db="EMBL/GenBank/DDBJ databases">
        <title>Genome sequencing and assembly of the red palm weevil Rhynchophorus ferrugineus.</title>
        <authorList>
            <person name="Dias G.B."/>
            <person name="Bergman C.M."/>
            <person name="Manee M."/>
        </authorList>
    </citation>
    <scope>NUCLEOTIDE SEQUENCE</scope>
    <source>
        <strain evidence="4">AA-2017</strain>
        <tissue evidence="4">Whole larva</tissue>
    </source>
</reference>
<dbReference type="Pfam" id="PF09794">
    <property type="entry name" value="Avl9"/>
    <property type="match status" value="1"/>
</dbReference>
<comment type="similarity">
    <text evidence="1">Belongs to the AVL9 family.</text>
</comment>
<dbReference type="PANTHER" id="PTHR31017:SF1">
    <property type="entry name" value="LATE SECRETORY PATHWAY PROTEIN AVL9 HOMOLOG"/>
    <property type="match status" value="1"/>
</dbReference>
<accession>A0A834IH72</accession>
<dbReference type="OrthoDB" id="26278at2759"/>
<feature type="compositionally biased region" description="Basic and acidic residues" evidence="2">
    <location>
        <begin position="645"/>
        <end position="659"/>
    </location>
</feature>
<evidence type="ECO:0000256" key="2">
    <source>
        <dbReference type="SAM" id="MobiDB-lite"/>
    </source>
</evidence>
<evidence type="ECO:0000256" key="1">
    <source>
        <dbReference type="ARBA" id="ARBA00038178"/>
    </source>
</evidence>
<dbReference type="InterPro" id="IPR051731">
    <property type="entry name" value="DENND11/AVL9_GEFs"/>
</dbReference>
<dbReference type="InterPro" id="IPR037516">
    <property type="entry name" value="Tripartite_DENN"/>
</dbReference>